<evidence type="ECO:0000313" key="6">
    <source>
        <dbReference type="EMBL" id="MPM62949.1"/>
    </source>
</evidence>
<keyword evidence="3" id="KW-0169">Cobalamin biosynthesis</keyword>
<dbReference type="Gene3D" id="3.40.50.10230">
    <property type="entry name" value="Cobalamin biosynthesis CobH/CbiC, precorrin-8X methylmutase"/>
    <property type="match status" value="1"/>
</dbReference>
<evidence type="ECO:0000256" key="1">
    <source>
        <dbReference type="ARBA" id="ARBA00004953"/>
    </source>
</evidence>
<dbReference type="GO" id="GO:0009236">
    <property type="term" value="P:cobalamin biosynthetic process"/>
    <property type="evidence" value="ECO:0007669"/>
    <property type="project" value="UniProtKB-UniPathway"/>
</dbReference>
<comment type="pathway">
    <text evidence="1">Cofactor biosynthesis; adenosylcobalamin biosynthesis.</text>
</comment>
<dbReference type="Pfam" id="PF02570">
    <property type="entry name" value="CbiC"/>
    <property type="match status" value="1"/>
</dbReference>
<sequence length="209" mass="22983">MRESFARILKELENPFRSKDELWPILHAIHTTADFEMERVIKADKGAVAMLYEKFKDGTIKKIVTDVTMVKAGIRKAACEELGVEVICLLDNPEALEMSEKLKITRSKAAIRVAVKHYPEALYVFGNAPTALSELAQQIARGNASPAGIIAAPVGFVNVEESKHMIKPFTNIPKIIAEGRKGGSNLAATLVNSILSFEDAKEMNPGRHI</sequence>
<dbReference type="EMBL" id="VSSQ01019138">
    <property type="protein sequence ID" value="MPM62949.1"/>
    <property type="molecule type" value="Genomic_DNA"/>
</dbReference>
<name>A0A645BBU8_9ZZZZ</name>
<dbReference type="GO" id="GO:0043778">
    <property type="term" value="F:cobalt-precorrin-8 methylmutase activity"/>
    <property type="evidence" value="ECO:0007669"/>
    <property type="project" value="UniProtKB-EC"/>
</dbReference>
<feature type="domain" description="Cobalamin biosynthesis precorrin-8X methylmutase CobH/CbiC" evidence="5">
    <location>
        <begin position="2"/>
        <end position="196"/>
    </location>
</feature>
<dbReference type="InterPro" id="IPR036588">
    <property type="entry name" value="CobH/CbiC_sf"/>
</dbReference>
<dbReference type="PANTHER" id="PTHR43588">
    <property type="entry name" value="COBALT-PRECORRIN-8 METHYLMUTASE"/>
    <property type="match status" value="1"/>
</dbReference>
<evidence type="ECO:0000256" key="2">
    <source>
        <dbReference type="ARBA" id="ARBA00009774"/>
    </source>
</evidence>
<comment type="similarity">
    <text evidence="2">Belongs to the CobH/CbiC family.</text>
</comment>
<dbReference type="SUPFAM" id="SSF63965">
    <property type="entry name" value="Precorrin-8X methylmutase CbiC/CobH"/>
    <property type="match status" value="1"/>
</dbReference>
<gene>
    <name evidence="6" type="primary">cbiC_10</name>
    <name evidence="6" type="ORF">SDC9_109827</name>
</gene>
<protein>
    <submittedName>
        <fullName evidence="6">Cobalt-precorrin-8 methylmutase</fullName>
        <ecNumber evidence="6">5.4.99.60</ecNumber>
    </submittedName>
</protein>
<dbReference type="GO" id="GO:0016993">
    <property type="term" value="F:precorrin-8X methylmutase activity"/>
    <property type="evidence" value="ECO:0007669"/>
    <property type="project" value="InterPro"/>
</dbReference>
<reference evidence="6" key="1">
    <citation type="submission" date="2019-08" db="EMBL/GenBank/DDBJ databases">
        <authorList>
            <person name="Kucharzyk K."/>
            <person name="Murdoch R.W."/>
            <person name="Higgins S."/>
            <person name="Loffler F."/>
        </authorList>
    </citation>
    <scope>NUCLEOTIDE SEQUENCE</scope>
</reference>
<accession>A0A645BBU8</accession>
<dbReference type="EC" id="5.4.99.60" evidence="6"/>
<keyword evidence="4 6" id="KW-0413">Isomerase</keyword>
<evidence type="ECO:0000259" key="5">
    <source>
        <dbReference type="Pfam" id="PF02570"/>
    </source>
</evidence>
<dbReference type="AlphaFoldDB" id="A0A645BBU8"/>
<evidence type="ECO:0000256" key="3">
    <source>
        <dbReference type="ARBA" id="ARBA00022573"/>
    </source>
</evidence>
<comment type="caution">
    <text evidence="6">The sequence shown here is derived from an EMBL/GenBank/DDBJ whole genome shotgun (WGS) entry which is preliminary data.</text>
</comment>
<dbReference type="PANTHER" id="PTHR43588:SF1">
    <property type="entry name" value="COBALT-PRECORRIN-8 METHYLMUTASE"/>
    <property type="match status" value="1"/>
</dbReference>
<dbReference type="UniPathway" id="UPA00148"/>
<proteinExistence type="inferred from homology"/>
<evidence type="ECO:0000256" key="4">
    <source>
        <dbReference type="ARBA" id="ARBA00023235"/>
    </source>
</evidence>
<dbReference type="InterPro" id="IPR003722">
    <property type="entry name" value="Cbl_synth_CobH/CbiC"/>
</dbReference>
<organism evidence="6">
    <name type="scientific">bioreactor metagenome</name>
    <dbReference type="NCBI Taxonomy" id="1076179"/>
    <lineage>
        <taxon>unclassified sequences</taxon>
        <taxon>metagenomes</taxon>
        <taxon>ecological metagenomes</taxon>
    </lineage>
</organism>